<organism evidence="1">
    <name type="scientific">Sesamum calycinum</name>
    <dbReference type="NCBI Taxonomy" id="2727403"/>
    <lineage>
        <taxon>Eukaryota</taxon>
        <taxon>Viridiplantae</taxon>
        <taxon>Streptophyta</taxon>
        <taxon>Embryophyta</taxon>
        <taxon>Tracheophyta</taxon>
        <taxon>Spermatophyta</taxon>
        <taxon>Magnoliopsida</taxon>
        <taxon>eudicotyledons</taxon>
        <taxon>Gunneridae</taxon>
        <taxon>Pentapetalae</taxon>
        <taxon>asterids</taxon>
        <taxon>lamiids</taxon>
        <taxon>Lamiales</taxon>
        <taxon>Pedaliaceae</taxon>
        <taxon>Sesamum</taxon>
    </lineage>
</organism>
<reference evidence="1" key="1">
    <citation type="submission" date="2020-06" db="EMBL/GenBank/DDBJ databases">
        <authorList>
            <person name="Li T."/>
            <person name="Hu X."/>
            <person name="Zhang T."/>
            <person name="Song X."/>
            <person name="Zhang H."/>
            <person name="Dai N."/>
            <person name="Sheng W."/>
            <person name="Hou X."/>
            <person name="Wei L."/>
        </authorList>
    </citation>
    <scope>NUCLEOTIDE SEQUENCE</scope>
    <source>
        <strain evidence="1">KEN8</strain>
        <tissue evidence="1">Leaf</tissue>
    </source>
</reference>
<evidence type="ECO:0000313" key="1">
    <source>
        <dbReference type="EMBL" id="KAL0357593.1"/>
    </source>
</evidence>
<name>A0AAW2PRG5_9LAMI</name>
<accession>A0AAW2PRG5</accession>
<feature type="non-terminal residue" evidence="1">
    <location>
        <position position="1"/>
    </location>
</feature>
<protein>
    <submittedName>
        <fullName evidence="1">Uncharacterized protein</fullName>
    </submittedName>
</protein>
<comment type="caution">
    <text evidence="1">The sequence shown here is derived from an EMBL/GenBank/DDBJ whole genome shotgun (WGS) entry which is preliminary data.</text>
</comment>
<dbReference type="AlphaFoldDB" id="A0AAW2PRG5"/>
<reference evidence="1" key="2">
    <citation type="journal article" date="2024" name="Plant">
        <title>Genomic evolution and insights into agronomic trait innovations of Sesamum species.</title>
        <authorList>
            <person name="Miao H."/>
            <person name="Wang L."/>
            <person name="Qu L."/>
            <person name="Liu H."/>
            <person name="Sun Y."/>
            <person name="Le M."/>
            <person name="Wang Q."/>
            <person name="Wei S."/>
            <person name="Zheng Y."/>
            <person name="Lin W."/>
            <person name="Duan Y."/>
            <person name="Cao H."/>
            <person name="Xiong S."/>
            <person name="Wang X."/>
            <person name="Wei L."/>
            <person name="Li C."/>
            <person name="Ma Q."/>
            <person name="Ju M."/>
            <person name="Zhao R."/>
            <person name="Li G."/>
            <person name="Mu C."/>
            <person name="Tian Q."/>
            <person name="Mei H."/>
            <person name="Zhang T."/>
            <person name="Gao T."/>
            <person name="Zhang H."/>
        </authorList>
    </citation>
    <scope>NUCLEOTIDE SEQUENCE</scope>
    <source>
        <strain evidence="1">KEN8</strain>
    </source>
</reference>
<sequence>HLIELLLVCYQLEQVIEDMSIQANVPALAMEEIAPLAVSDAAMLALKKYFLAKETLKKKQS</sequence>
<dbReference type="EMBL" id="JACGWM010000008">
    <property type="protein sequence ID" value="KAL0357593.1"/>
    <property type="molecule type" value="Genomic_DNA"/>
</dbReference>
<gene>
    <name evidence="1" type="ORF">Scaly_1445000</name>
</gene>
<proteinExistence type="predicted"/>